<dbReference type="GO" id="GO:0000270">
    <property type="term" value="P:peptidoglycan metabolic process"/>
    <property type="evidence" value="ECO:0007669"/>
    <property type="project" value="UniProtKB-UniRule"/>
</dbReference>
<dbReference type="AlphaFoldDB" id="A0A4R5UHP4"/>
<proteinExistence type="inferred from homology"/>
<dbReference type="NCBIfam" id="TIGR00413">
    <property type="entry name" value="rlpA"/>
    <property type="match status" value="1"/>
</dbReference>
<dbReference type="InterPro" id="IPR036908">
    <property type="entry name" value="RlpA-like_sf"/>
</dbReference>
<evidence type="ECO:0000256" key="3">
    <source>
        <dbReference type="HAMAP-Rule" id="MF_02071"/>
    </source>
</evidence>
<dbReference type="Proteomes" id="UP000295238">
    <property type="component" value="Unassembled WGS sequence"/>
</dbReference>
<feature type="domain" description="RlpA-like protein double-psi beta-barrel" evidence="5">
    <location>
        <begin position="30"/>
        <end position="114"/>
    </location>
</feature>
<dbReference type="RefSeq" id="WP_133316819.1">
    <property type="nucleotide sequence ID" value="NZ_SMTL01000003.1"/>
</dbReference>
<dbReference type="GO" id="GO:0071555">
    <property type="term" value="P:cell wall organization"/>
    <property type="evidence" value="ECO:0007669"/>
    <property type="project" value="UniProtKB-KW"/>
</dbReference>
<gene>
    <name evidence="3" type="primary">rlpA</name>
    <name evidence="6" type="ORF">E2F50_14220</name>
</gene>
<dbReference type="InterPro" id="IPR034718">
    <property type="entry name" value="RlpA"/>
</dbReference>
<reference evidence="6 7" key="1">
    <citation type="submission" date="2019-03" db="EMBL/GenBank/DDBJ databases">
        <title>Rhizobium sp. nov., an bacterium isolated from biocrust in Mu Us Desert.</title>
        <authorList>
            <person name="Lixiong L."/>
        </authorList>
    </citation>
    <scope>NUCLEOTIDE SEQUENCE [LARGE SCALE GENOMIC DNA]</scope>
    <source>
        <strain evidence="6 7">SPY-1</strain>
    </source>
</reference>
<protein>
    <recommendedName>
        <fullName evidence="3">Endolytic peptidoglycan transglycosylase RlpA</fullName>
        <ecNumber evidence="3">4.2.2.-</ecNumber>
    </recommendedName>
</protein>
<dbReference type="HAMAP" id="MF_02071">
    <property type="entry name" value="RlpA"/>
    <property type="match status" value="1"/>
</dbReference>
<evidence type="ECO:0000256" key="1">
    <source>
        <dbReference type="ARBA" id="ARBA00023239"/>
    </source>
</evidence>
<dbReference type="CDD" id="cd22268">
    <property type="entry name" value="DPBB_RlpA-like"/>
    <property type="match status" value="1"/>
</dbReference>
<sequence length="136" mass="13942" precursor="true">MTTTRRSTFAAAAIAAFALLGSAQAHAAGCGHASWYALGSKTASGERMNAAKLTAAHRTLPFGTKVVVTNKRNGKSVVVRINDRGPFIRGRVIDVSKAAAQNIGMVSSGTAQVCFQVVDAGANQKIAGKGLKAIDG</sequence>
<feature type="chain" id="PRO_5021057905" description="Endolytic peptidoglycan transglycosylase RlpA" evidence="3">
    <location>
        <begin position="28"/>
        <end position="136"/>
    </location>
</feature>
<keyword evidence="7" id="KW-1185">Reference proteome</keyword>
<evidence type="ECO:0000259" key="5">
    <source>
        <dbReference type="Pfam" id="PF03330"/>
    </source>
</evidence>
<dbReference type="InterPro" id="IPR012997">
    <property type="entry name" value="RplA"/>
</dbReference>
<dbReference type="Gene3D" id="2.40.40.10">
    <property type="entry name" value="RlpA-like domain"/>
    <property type="match status" value="1"/>
</dbReference>
<accession>A0A4R5UHP4</accession>
<comment type="function">
    <text evidence="3">Lytic transglycosylase with a strong preference for naked glycan strands that lack stem peptides.</text>
</comment>
<dbReference type="SUPFAM" id="SSF50685">
    <property type="entry name" value="Barwin-like endoglucanases"/>
    <property type="match status" value="1"/>
</dbReference>
<keyword evidence="3" id="KW-0732">Signal</keyword>
<dbReference type="PANTHER" id="PTHR34183">
    <property type="entry name" value="ENDOLYTIC PEPTIDOGLYCAN TRANSGLYCOSYLASE RLPA"/>
    <property type="match status" value="1"/>
</dbReference>
<keyword evidence="1 3" id="KW-0456">Lyase</keyword>
<keyword evidence="2 3" id="KW-0961">Cell wall biogenesis/degradation</keyword>
<dbReference type="OrthoDB" id="9779128at2"/>
<evidence type="ECO:0000313" key="6">
    <source>
        <dbReference type="EMBL" id="TDK35397.1"/>
    </source>
</evidence>
<evidence type="ECO:0000313" key="7">
    <source>
        <dbReference type="Proteomes" id="UP000295238"/>
    </source>
</evidence>
<comment type="similarity">
    <text evidence="3 4">Belongs to the RlpA family.</text>
</comment>
<dbReference type="EC" id="4.2.2.-" evidence="3"/>
<dbReference type="Pfam" id="PF03330">
    <property type="entry name" value="DPBB_1"/>
    <property type="match status" value="1"/>
</dbReference>
<feature type="signal peptide" evidence="3">
    <location>
        <begin position="1"/>
        <end position="27"/>
    </location>
</feature>
<evidence type="ECO:0000256" key="4">
    <source>
        <dbReference type="RuleBase" id="RU003495"/>
    </source>
</evidence>
<dbReference type="GO" id="GO:0008932">
    <property type="term" value="F:lytic endotransglycosylase activity"/>
    <property type="evidence" value="ECO:0007669"/>
    <property type="project" value="UniProtKB-UniRule"/>
</dbReference>
<comment type="caution">
    <text evidence="6">The sequence shown here is derived from an EMBL/GenBank/DDBJ whole genome shotgun (WGS) entry which is preliminary data.</text>
</comment>
<dbReference type="EMBL" id="SMTL01000003">
    <property type="protein sequence ID" value="TDK35397.1"/>
    <property type="molecule type" value="Genomic_DNA"/>
</dbReference>
<evidence type="ECO:0000256" key="2">
    <source>
        <dbReference type="ARBA" id="ARBA00023316"/>
    </source>
</evidence>
<name>A0A4R5UHP4_9HYPH</name>
<organism evidence="6 7">
    <name type="scientific">Rhizobium deserti</name>
    <dbReference type="NCBI Taxonomy" id="2547961"/>
    <lineage>
        <taxon>Bacteria</taxon>
        <taxon>Pseudomonadati</taxon>
        <taxon>Pseudomonadota</taxon>
        <taxon>Alphaproteobacteria</taxon>
        <taxon>Hyphomicrobiales</taxon>
        <taxon>Rhizobiaceae</taxon>
        <taxon>Rhizobium/Agrobacterium group</taxon>
        <taxon>Rhizobium</taxon>
    </lineage>
</organism>
<dbReference type="InterPro" id="IPR009009">
    <property type="entry name" value="RlpA-like_DPBB"/>
</dbReference>
<dbReference type="PANTHER" id="PTHR34183:SF1">
    <property type="entry name" value="ENDOLYTIC PEPTIDOGLYCAN TRANSGLYCOSYLASE RLPA"/>
    <property type="match status" value="1"/>
</dbReference>